<accession>A0A9X2EIN6</accession>
<feature type="non-terminal residue" evidence="1">
    <location>
        <position position="1"/>
    </location>
</feature>
<proteinExistence type="predicted"/>
<protein>
    <submittedName>
        <fullName evidence="1">Uncharacterized protein</fullName>
    </submittedName>
</protein>
<evidence type="ECO:0000313" key="2">
    <source>
        <dbReference type="Proteomes" id="UP001139157"/>
    </source>
</evidence>
<reference evidence="1" key="1">
    <citation type="submission" date="2022-06" db="EMBL/GenBank/DDBJ databases">
        <title>Novel species in genus nocardia.</title>
        <authorList>
            <person name="Li F."/>
        </authorList>
    </citation>
    <scope>NUCLEOTIDE SEQUENCE</scope>
    <source>
        <strain evidence="1">CDC141</strain>
    </source>
</reference>
<organism evidence="1 2">
    <name type="scientific">Nocardia pulmonis</name>
    <dbReference type="NCBI Taxonomy" id="2951408"/>
    <lineage>
        <taxon>Bacteria</taxon>
        <taxon>Bacillati</taxon>
        <taxon>Actinomycetota</taxon>
        <taxon>Actinomycetes</taxon>
        <taxon>Mycobacteriales</taxon>
        <taxon>Nocardiaceae</taxon>
        <taxon>Nocardia</taxon>
    </lineage>
</organism>
<dbReference type="AlphaFoldDB" id="A0A9X2EIN6"/>
<dbReference type="RefSeq" id="WP_251918710.1">
    <property type="nucleotide sequence ID" value="NZ_JAMRXG010000031.1"/>
</dbReference>
<gene>
    <name evidence="1" type="ORF">NDR86_36270</name>
</gene>
<dbReference type="Proteomes" id="UP001139157">
    <property type="component" value="Unassembled WGS sequence"/>
</dbReference>
<dbReference type="EMBL" id="JAMRXG010000031">
    <property type="protein sequence ID" value="MCM6778948.1"/>
    <property type="molecule type" value="Genomic_DNA"/>
</dbReference>
<sequence length="62" mass="6066">VNQHPQLCEDTPAGGSSAAIRALIDGGTGGGPVAAGYAGANLGFARGAVYERFVSAATVFCP</sequence>
<evidence type="ECO:0000313" key="1">
    <source>
        <dbReference type="EMBL" id="MCM6778948.1"/>
    </source>
</evidence>
<keyword evidence="2" id="KW-1185">Reference proteome</keyword>
<comment type="caution">
    <text evidence="1">The sequence shown here is derived from an EMBL/GenBank/DDBJ whole genome shotgun (WGS) entry which is preliminary data.</text>
</comment>
<name>A0A9X2EIN6_9NOCA</name>